<dbReference type="Proteomes" id="UP000283530">
    <property type="component" value="Unassembled WGS sequence"/>
</dbReference>
<keyword evidence="3" id="KW-0808">Transferase</keyword>
<dbReference type="PANTHER" id="PTHR43895:SF28">
    <property type="entry name" value="CBL-INTERACTING SERINE_THREONINE-PROTEIN KINASE 15"/>
    <property type="match status" value="1"/>
</dbReference>
<evidence type="ECO:0000256" key="5">
    <source>
        <dbReference type="ARBA" id="ARBA00022777"/>
    </source>
</evidence>
<reference evidence="9 10" key="1">
    <citation type="journal article" date="2019" name="Nat. Plants">
        <title>Stout camphor tree genome fills gaps in understanding of flowering plant genome evolution.</title>
        <authorList>
            <person name="Chaw S.M."/>
            <person name="Liu Y.C."/>
            <person name="Wu Y.W."/>
            <person name="Wang H.Y."/>
            <person name="Lin C.I."/>
            <person name="Wu C.S."/>
            <person name="Ke H.M."/>
            <person name="Chang L.Y."/>
            <person name="Hsu C.Y."/>
            <person name="Yang H.T."/>
            <person name="Sudianto E."/>
            <person name="Hsu M.H."/>
            <person name="Wu K.P."/>
            <person name="Wang L.N."/>
            <person name="Leebens-Mack J.H."/>
            <person name="Tsai I.J."/>
        </authorList>
    </citation>
    <scope>NUCLEOTIDE SEQUENCE [LARGE SCALE GENOMIC DNA]</scope>
    <source>
        <strain evidence="10">cv. Chaw 1501</strain>
        <tissue evidence="9">Young leaves</tissue>
    </source>
</reference>
<dbReference type="InterPro" id="IPR008271">
    <property type="entry name" value="Ser/Thr_kinase_AS"/>
</dbReference>
<keyword evidence="7" id="KW-0472">Membrane</keyword>
<evidence type="ECO:0000256" key="6">
    <source>
        <dbReference type="ARBA" id="ARBA00022840"/>
    </source>
</evidence>
<proteinExistence type="inferred from homology"/>
<feature type="domain" description="Protein kinase" evidence="8">
    <location>
        <begin position="1"/>
        <end position="260"/>
    </location>
</feature>
<keyword evidence="6" id="KW-0067">ATP-binding</keyword>
<dbReference type="InterPro" id="IPR004041">
    <property type="entry name" value="NAF_dom"/>
</dbReference>
<protein>
    <submittedName>
        <fullName evidence="9">Serine-threonine kinase</fullName>
    </submittedName>
</protein>
<evidence type="ECO:0000256" key="2">
    <source>
        <dbReference type="ARBA" id="ARBA00022527"/>
    </source>
</evidence>
<comment type="similarity">
    <text evidence="1">Belongs to the protein kinase superfamily. CAMK Ser/Thr protein kinase family. SNF1 subfamily.</text>
</comment>
<gene>
    <name evidence="9" type="ORF">CKAN_02139300</name>
</gene>
<evidence type="ECO:0000313" key="9">
    <source>
        <dbReference type="EMBL" id="RWR92186.1"/>
    </source>
</evidence>
<accession>A0A443PN23</accession>
<dbReference type="STRING" id="337451.A0A443PN23"/>
<dbReference type="GO" id="GO:0004674">
    <property type="term" value="F:protein serine/threonine kinase activity"/>
    <property type="evidence" value="ECO:0007669"/>
    <property type="project" value="UniProtKB-KW"/>
</dbReference>
<organism evidence="9 10">
    <name type="scientific">Cinnamomum micranthum f. kanehirae</name>
    <dbReference type="NCBI Taxonomy" id="337451"/>
    <lineage>
        <taxon>Eukaryota</taxon>
        <taxon>Viridiplantae</taxon>
        <taxon>Streptophyta</taxon>
        <taxon>Embryophyta</taxon>
        <taxon>Tracheophyta</taxon>
        <taxon>Spermatophyta</taxon>
        <taxon>Magnoliopsida</taxon>
        <taxon>Magnoliidae</taxon>
        <taxon>Laurales</taxon>
        <taxon>Lauraceae</taxon>
        <taxon>Cinnamomum</taxon>
    </lineage>
</organism>
<keyword evidence="4" id="KW-0547">Nucleotide-binding</keyword>
<dbReference type="SUPFAM" id="SSF56112">
    <property type="entry name" value="Protein kinase-like (PK-like)"/>
    <property type="match status" value="1"/>
</dbReference>
<evidence type="ECO:0000256" key="7">
    <source>
        <dbReference type="SAM" id="Phobius"/>
    </source>
</evidence>
<comment type="caution">
    <text evidence="9">The sequence shown here is derived from an EMBL/GenBank/DDBJ whole genome shotgun (WGS) entry which is preliminary data.</text>
</comment>
<dbReference type="EMBL" id="QPKB01000009">
    <property type="protein sequence ID" value="RWR92186.1"/>
    <property type="molecule type" value="Genomic_DNA"/>
</dbReference>
<evidence type="ECO:0000259" key="8">
    <source>
        <dbReference type="PROSITE" id="PS50011"/>
    </source>
</evidence>
<keyword evidence="7" id="KW-1133">Transmembrane helix</keyword>
<feature type="transmembrane region" description="Helical" evidence="7">
    <location>
        <begin position="109"/>
        <end position="128"/>
    </location>
</feature>
<dbReference type="AlphaFoldDB" id="A0A443PN23"/>
<evidence type="ECO:0000256" key="1">
    <source>
        <dbReference type="ARBA" id="ARBA00006234"/>
    </source>
</evidence>
<dbReference type="OrthoDB" id="193931at2759"/>
<dbReference type="PROSITE" id="PS00108">
    <property type="entry name" value="PROTEIN_KINASE_ST"/>
    <property type="match status" value="1"/>
</dbReference>
<keyword evidence="5 9" id="KW-0418">Kinase</keyword>
<dbReference type="InterPro" id="IPR000719">
    <property type="entry name" value="Prot_kinase_dom"/>
</dbReference>
<keyword evidence="2" id="KW-0723">Serine/threonine-protein kinase</keyword>
<dbReference type="Gene3D" id="3.30.310.80">
    <property type="entry name" value="Kinase associated domain 1, KA1"/>
    <property type="match status" value="1"/>
</dbReference>
<keyword evidence="10" id="KW-1185">Reference proteome</keyword>
<dbReference type="GO" id="GO:0005524">
    <property type="term" value="F:ATP binding"/>
    <property type="evidence" value="ECO:0007669"/>
    <property type="project" value="UniProtKB-KW"/>
</dbReference>
<dbReference type="Pfam" id="PF00069">
    <property type="entry name" value="Pkinase"/>
    <property type="match status" value="1"/>
</dbReference>
<dbReference type="PROSITE" id="PS50011">
    <property type="entry name" value="PROTEIN_KINASE_DOM"/>
    <property type="match status" value="1"/>
</dbReference>
<evidence type="ECO:0000256" key="3">
    <source>
        <dbReference type="ARBA" id="ARBA00022679"/>
    </source>
</evidence>
<dbReference type="InterPro" id="IPR011009">
    <property type="entry name" value="Kinase-like_dom_sf"/>
</dbReference>
<dbReference type="CDD" id="cd12195">
    <property type="entry name" value="CIPK_C"/>
    <property type="match status" value="1"/>
</dbReference>
<evidence type="ECO:0000313" key="10">
    <source>
        <dbReference type="Proteomes" id="UP000283530"/>
    </source>
</evidence>
<dbReference type="SMART" id="SM00220">
    <property type="entry name" value="S_TKc"/>
    <property type="match status" value="1"/>
</dbReference>
<dbReference type="Gene3D" id="3.30.200.20">
    <property type="entry name" value="Phosphorylase Kinase, domain 1"/>
    <property type="match status" value="1"/>
</dbReference>
<dbReference type="PANTHER" id="PTHR43895">
    <property type="entry name" value="CALCIUM/CALMODULIN-DEPENDENT PROTEIN KINASE KINASE-RELATED"/>
    <property type="match status" value="1"/>
</dbReference>
<keyword evidence="7" id="KW-0812">Transmembrane</keyword>
<dbReference type="GO" id="GO:0007165">
    <property type="term" value="P:signal transduction"/>
    <property type="evidence" value="ECO:0007669"/>
    <property type="project" value="InterPro"/>
</dbReference>
<evidence type="ECO:0000256" key="4">
    <source>
        <dbReference type="ARBA" id="ARBA00022741"/>
    </source>
</evidence>
<dbReference type="Gene3D" id="1.10.510.10">
    <property type="entry name" value="Transferase(Phosphotransferase) domain 1"/>
    <property type="match status" value="1"/>
</dbReference>
<dbReference type="Pfam" id="PF03822">
    <property type="entry name" value="NAF"/>
    <property type="match status" value="1"/>
</dbReference>
<name>A0A443PN23_9MAGN</name>
<sequence length="410" mass="46632">MLFSFMKSWLPKPRYIIVLEYAVSSLTRVAKGKLKDDVARKYFQQLVSAVDFCHAGVFNHRDLKPENLLVDENENLKRQDGFTSHNLWDSRYVAPEVISRKGYGRCKKLTFGSCGVILFVSFGWISSIHDSNLMELYRKVGKAEYKCPNWFPPEAASKDFGSEPEHWISIAKIKDNSCSKGDLKAKLAKGETKFKELASLDTDAASASSGTGVAACKPEHRCRKEARFTSKQPASTIISKLEDIAKRLRLKVKKKDEGILKLEGSKEGRKGVLSIDAEIFEVNPSFHLVEVRKSSGIHWNIRSYGYQDMRPALTDIVWAWQGDQQQQESLERRTEQRFRLALGYCSEAGMKLERRLGEVFGFLKQRIGRRKSLGLRSHLLRRRPRLAAVATGGEEEDRDLVSDLCRCSMQ</sequence>